<gene>
    <name evidence="3" type="ORF">Poli38472_009773</name>
</gene>
<dbReference type="PANTHER" id="PTHR48081">
    <property type="entry name" value="AB HYDROLASE SUPERFAMILY PROTEIN C4A8.06C"/>
    <property type="match status" value="1"/>
</dbReference>
<organism evidence="3 4">
    <name type="scientific">Pythium oligandrum</name>
    <name type="common">Mycoparasitic fungus</name>
    <dbReference type="NCBI Taxonomy" id="41045"/>
    <lineage>
        <taxon>Eukaryota</taxon>
        <taxon>Sar</taxon>
        <taxon>Stramenopiles</taxon>
        <taxon>Oomycota</taxon>
        <taxon>Peronosporomycetes</taxon>
        <taxon>Pythiales</taxon>
        <taxon>Pythiaceae</taxon>
        <taxon>Pythium</taxon>
    </lineage>
</organism>
<dbReference type="Gene3D" id="3.40.50.1820">
    <property type="entry name" value="alpha/beta hydrolase"/>
    <property type="match status" value="1"/>
</dbReference>
<feature type="domain" description="BD-FAE-like" evidence="2">
    <location>
        <begin position="112"/>
        <end position="334"/>
    </location>
</feature>
<comment type="caution">
    <text evidence="3">The sequence shown here is derived from an EMBL/GenBank/DDBJ whole genome shotgun (WGS) entry which is preliminary data.</text>
</comment>
<protein>
    <recommendedName>
        <fullName evidence="2">BD-FAE-like domain-containing protein</fullName>
    </recommendedName>
</protein>
<evidence type="ECO:0000259" key="2">
    <source>
        <dbReference type="Pfam" id="PF20434"/>
    </source>
</evidence>
<name>A0A8K1FG17_PYTOL</name>
<dbReference type="EMBL" id="SPLM01000074">
    <property type="protein sequence ID" value="TMW62280.1"/>
    <property type="molecule type" value="Genomic_DNA"/>
</dbReference>
<dbReference type="GO" id="GO:0016787">
    <property type="term" value="F:hydrolase activity"/>
    <property type="evidence" value="ECO:0007669"/>
    <property type="project" value="UniProtKB-KW"/>
</dbReference>
<dbReference type="SUPFAM" id="SSF53474">
    <property type="entry name" value="alpha/beta-Hydrolases"/>
    <property type="match status" value="1"/>
</dbReference>
<proteinExistence type="predicted"/>
<dbReference type="InterPro" id="IPR029058">
    <property type="entry name" value="AB_hydrolase_fold"/>
</dbReference>
<accession>A0A8K1FG17</accession>
<dbReference type="Proteomes" id="UP000794436">
    <property type="component" value="Unassembled WGS sequence"/>
</dbReference>
<sequence length="391" mass="42781">MVLPLPRLEEGARRRLQRLCLSAVFFLYARKTWRSFRENAAILQLQSEPMTRLGLVLSVLKYTAVGQLLAGAEPLIGLAKPMLGYRIGRNLLSKGEHGLAGIVYGEHSRSSLDLYGMDRNASPRKPVIVFVHGGGWTYGHKWQYGLVGKYLAKHGFLVAVINYRTYPTGSVLEQCQDVQDAIHWMHANAATYGGDPTNLFLSGHSSGAHIGALTLIQSAIREKTGAVDPGNPTSITRPPVYTRVKAFIGLSAPYDIADHYGFESARVVGPFDGVHEISAMKPAMLGLSRFDDFSPPRLIEKAKDLKLSLPPFHILHGNADDVVPPSSSQKLYASMQRAGLRAEYCELDGCSHENILFAVMGDNVPHKDEVVAHYKRIASSASAAAAVHSRL</sequence>
<dbReference type="AlphaFoldDB" id="A0A8K1FG17"/>
<keyword evidence="4" id="KW-1185">Reference proteome</keyword>
<evidence type="ECO:0000313" key="4">
    <source>
        <dbReference type="Proteomes" id="UP000794436"/>
    </source>
</evidence>
<evidence type="ECO:0000256" key="1">
    <source>
        <dbReference type="ARBA" id="ARBA00022801"/>
    </source>
</evidence>
<dbReference type="InterPro" id="IPR050300">
    <property type="entry name" value="GDXG_lipolytic_enzyme"/>
</dbReference>
<dbReference type="OrthoDB" id="6495301at2759"/>
<evidence type="ECO:0000313" key="3">
    <source>
        <dbReference type="EMBL" id="TMW62280.1"/>
    </source>
</evidence>
<dbReference type="InterPro" id="IPR049492">
    <property type="entry name" value="BD-FAE-like_dom"/>
</dbReference>
<dbReference type="PANTHER" id="PTHR48081:SF33">
    <property type="entry name" value="KYNURENINE FORMAMIDASE"/>
    <property type="match status" value="1"/>
</dbReference>
<keyword evidence="1" id="KW-0378">Hydrolase</keyword>
<dbReference type="Pfam" id="PF20434">
    <property type="entry name" value="BD-FAE"/>
    <property type="match status" value="1"/>
</dbReference>
<reference evidence="3" key="1">
    <citation type="submission" date="2019-03" db="EMBL/GenBank/DDBJ databases">
        <title>Long read genome sequence of the mycoparasitic Pythium oligandrum ATCC 38472 isolated from sugarbeet rhizosphere.</title>
        <authorList>
            <person name="Gaulin E."/>
        </authorList>
    </citation>
    <scope>NUCLEOTIDE SEQUENCE</scope>
    <source>
        <strain evidence="3">ATCC 38472_TT</strain>
    </source>
</reference>